<evidence type="ECO:0000313" key="2">
    <source>
        <dbReference type="EMBL" id="UQN14885.1"/>
    </source>
</evidence>
<name>A0ABY4MWU7_9MICO</name>
<feature type="chain" id="PRO_5046407358" description="Lipoprotein" evidence="1">
    <location>
        <begin position="23"/>
        <end position="110"/>
    </location>
</feature>
<evidence type="ECO:0008006" key="3">
    <source>
        <dbReference type="Google" id="ProtNLM"/>
    </source>
</evidence>
<keyword evidence="1" id="KW-0732">Signal</keyword>
<dbReference type="PROSITE" id="PS51257">
    <property type="entry name" value="PROKAR_LIPOPROTEIN"/>
    <property type="match status" value="1"/>
</dbReference>
<dbReference type="EMBL" id="CP097160">
    <property type="protein sequence ID" value="UQN14885.1"/>
    <property type="molecule type" value="Genomic_DNA"/>
</dbReference>
<organism evidence="2">
    <name type="scientific">Gulosibacter sediminis</name>
    <dbReference type="NCBI Taxonomy" id="1729695"/>
    <lineage>
        <taxon>Bacteria</taxon>
        <taxon>Bacillati</taxon>
        <taxon>Actinomycetota</taxon>
        <taxon>Actinomycetes</taxon>
        <taxon>Micrococcales</taxon>
        <taxon>Microbacteriaceae</taxon>
        <taxon>Gulosibacter</taxon>
    </lineage>
</organism>
<sequence length="110" mass="11661">MNLKLRRLAVIPMIGAALALTACSGAAERPTADELKSTIEEELGSTTTGLDAETQDAFLDCISQGLVDSDLSDDLLAKAANNEYGTDEERAEFEAVVTEVSTTCAEDVMM</sequence>
<accession>A0ABY4MWU7</accession>
<protein>
    <recommendedName>
        <fullName evidence="3">Lipoprotein</fullName>
    </recommendedName>
</protein>
<evidence type="ECO:0000256" key="1">
    <source>
        <dbReference type="SAM" id="SignalP"/>
    </source>
</evidence>
<gene>
    <name evidence="2" type="ORF">M3M28_12715</name>
</gene>
<proteinExistence type="predicted"/>
<reference evidence="2" key="1">
    <citation type="submission" date="2022-05" db="EMBL/GenBank/DDBJ databases">
        <title>Complete genome sequence of toluene-degrading Gulosibacter sediminis strain ACHW.36C.</title>
        <authorList>
            <person name="Wai A.C."/>
            <person name="Lai G.K."/>
            <person name="Griffin S.D."/>
            <person name="Leung F.C."/>
        </authorList>
    </citation>
    <scope>NUCLEOTIDE SEQUENCE [LARGE SCALE GENOMIC DNA]</scope>
    <source>
        <strain evidence="2">ACHW.36C</strain>
    </source>
</reference>
<feature type="signal peptide" evidence="1">
    <location>
        <begin position="1"/>
        <end position="22"/>
    </location>
</feature>